<keyword evidence="5" id="KW-0676">Redox-active center</keyword>
<sequence length="184" mass="19865">MAGDEKPRAPRWTLWLPLALFGLFVVLVVVGLVRPKDTTIESHMIGKPLPVFALRAAADGRPGVATTDLATGKPQLLNIFASWCIPCRAEAPVLGELAAKGVVINGIAIRDRREDLATFLKDLGNPYQRIGADDVSSVQLAIGSAGVPETFVIDGKGVIRYQHIGDIRPDQIPLILQKLKEAEQ</sequence>
<keyword evidence="6" id="KW-0472">Membrane</keyword>
<dbReference type="SUPFAM" id="SSF52833">
    <property type="entry name" value="Thioredoxin-like"/>
    <property type="match status" value="1"/>
</dbReference>
<dbReference type="NCBIfam" id="TIGR00385">
    <property type="entry name" value="dsbE"/>
    <property type="match status" value="1"/>
</dbReference>
<dbReference type="RefSeq" id="WP_161717625.1">
    <property type="nucleotide sequence ID" value="NZ_JAAAPO010000002.1"/>
</dbReference>
<gene>
    <name evidence="8" type="ORF">GTZ99_07555</name>
</gene>
<dbReference type="PANTHER" id="PTHR42852">
    <property type="entry name" value="THIOL:DISULFIDE INTERCHANGE PROTEIN DSBE"/>
    <property type="match status" value="1"/>
</dbReference>
<dbReference type="Pfam" id="PF08534">
    <property type="entry name" value="Redoxin"/>
    <property type="match status" value="1"/>
</dbReference>
<evidence type="ECO:0000259" key="7">
    <source>
        <dbReference type="PROSITE" id="PS51352"/>
    </source>
</evidence>
<evidence type="ECO:0000256" key="5">
    <source>
        <dbReference type="ARBA" id="ARBA00023284"/>
    </source>
</evidence>
<proteinExistence type="inferred from homology"/>
<dbReference type="InterPro" id="IPR050553">
    <property type="entry name" value="Thioredoxin_ResA/DsbE_sf"/>
</dbReference>
<feature type="domain" description="Thioredoxin" evidence="7">
    <location>
        <begin position="43"/>
        <end position="184"/>
    </location>
</feature>
<evidence type="ECO:0000313" key="8">
    <source>
        <dbReference type="EMBL" id="NBC36407.1"/>
    </source>
</evidence>
<evidence type="ECO:0000256" key="1">
    <source>
        <dbReference type="ARBA" id="ARBA00004196"/>
    </source>
</evidence>
<evidence type="ECO:0000256" key="4">
    <source>
        <dbReference type="ARBA" id="ARBA00023157"/>
    </source>
</evidence>
<dbReference type="PANTHER" id="PTHR42852:SF6">
    <property type="entry name" value="THIOL:DISULFIDE INTERCHANGE PROTEIN DSBE"/>
    <property type="match status" value="1"/>
</dbReference>
<comment type="subcellular location">
    <subcellularLocation>
        <location evidence="1">Cell envelope</location>
    </subcellularLocation>
</comment>
<dbReference type="Gene3D" id="3.40.30.10">
    <property type="entry name" value="Glutaredoxin"/>
    <property type="match status" value="1"/>
</dbReference>
<feature type="transmembrane region" description="Helical" evidence="6">
    <location>
        <begin position="12"/>
        <end position="33"/>
    </location>
</feature>
<dbReference type="InterPro" id="IPR036249">
    <property type="entry name" value="Thioredoxin-like_sf"/>
</dbReference>
<dbReference type="Proteomes" id="UP000753724">
    <property type="component" value="Unassembled WGS sequence"/>
</dbReference>
<dbReference type="EMBL" id="JAAAPO010000002">
    <property type="protein sequence ID" value="NBC36407.1"/>
    <property type="molecule type" value="Genomic_DNA"/>
</dbReference>
<name>A0ABW9XD39_9SPHN</name>
<keyword evidence="6" id="KW-1133">Transmembrane helix</keyword>
<evidence type="ECO:0000313" key="9">
    <source>
        <dbReference type="Proteomes" id="UP000753724"/>
    </source>
</evidence>
<dbReference type="InterPro" id="IPR004799">
    <property type="entry name" value="Periplasmic_diS_OxRdtase_DsbE"/>
</dbReference>
<evidence type="ECO:0000256" key="6">
    <source>
        <dbReference type="SAM" id="Phobius"/>
    </source>
</evidence>
<accession>A0ABW9XD39</accession>
<keyword evidence="3" id="KW-0201">Cytochrome c-type biogenesis</keyword>
<comment type="similarity">
    <text evidence="2">Belongs to the thioredoxin family. DsbE subfamily.</text>
</comment>
<comment type="caution">
    <text evidence="8">The sequence shown here is derived from an EMBL/GenBank/DDBJ whole genome shotgun (WGS) entry which is preliminary data.</text>
</comment>
<protein>
    <submittedName>
        <fullName evidence="8">DsbE family thiol:disulfide interchange protein</fullName>
    </submittedName>
</protein>
<evidence type="ECO:0000256" key="3">
    <source>
        <dbReference type="ARBA" id="ARBA00022748"/>
    </source>
</evidence>
<keyword evidence="6" id="KW-0812">Transmembrane</keyword>
<reference evidence="9" key="1">
    <citation type="submission" date="2020-01" db="EMBL/GenBank/DDBJ databases">
        <title>Sphingomonas sp. strain CSW-10.</title>
        <authorList>
            <person name="Chen W.-M."/>
        </authorList>
    </citation>
    <scope>NUCLEOTIDE SEQUENCE [LARGE SCALE GENOMIC DNA]</scope>
    <source>
        <strain evidence="9">FSY-8</strain>
    </source>
</reference>
<dbReference type="InterPro" id="IPR013740">
    <property type="entry name" value="Redoxin"/>
</dbReference>
<keyword evidence="4" id="KW-1015">Disulfide bond</keyword>
<organism evidence="8 9">
    <name type="scientific">Novosphingobium ovatum</name>
    <dbReference type="NCBI Taxonomy" id="1908523"/>
    <lineage>
        <taxon>Bacteria</taxon>
        <taxon>Pseudomonadati</taxon>
        <taxon>Pseudomonadota</taxon>
        <taxon>Alphaproteobacteria</taxon>
        <taxon>Sphingomonadales</taxon>
        <taxon>Sphingomonadaceae</taxon>
        <taxon>Novosphingobium</taxon>
    </lineage>
</organism>
<keyword evidence="9" id="KW-1185">Reference proteome</keyword>
<dbReference type="PROSITE" id="PS51352">
    <property type="entry name" value="THIOREDOXIN_2"/>
    <property type="match status" value="1"/>
</dbReference>
<evidence type="ECO:0000256" key="2">
    <source>
        <dbReference type="ARBA" id="ARBA00007758"/>
    </source>
</evidence>
<dbReference type="InterPro" id="IPR013766">
    <property type="entry name" value="Thioredoxin_domain"/>
</dbReference>